<dbReference type="Proteomes" id="UP000245712">
    <property type="component" value="Unassembled WGS sequence"/>
</dbReference>
<proteinExistence type="predicted"/>
<gene>
    <name evidence="1" type="ORF">C7402_13643</name>
</gene>
<evidence type="ECO:0000313" key="1">
    <source>
        <dbReference type="EMBL" id="PVX70665.1"/>
    </source>
</evidence>
<name>A0ABX5K805_9BURK</name>
<evidence type="ECO:0000313" key="2">
    <source>
        <dbReference type="Proteomes" id="UP000245712"/>
    </source>
</evidence>
<dbReference type="SUPFAM" id="SSF53335">
    <property type="entry name" value="S-adenosyl-L-methionine-dependent methyltransferases"/>
    <property type="match status" value="1"/>
</dbReference>
<dbReference type="GO" id="GO:0032259">
    <property type="term" value="P:methylation"/>
    <property type="evidence" value="ECO:0007669"/>
    <property type="project" value="UniProtKB-KW"/>
</dbReference>
<organism evidence="1 2">
    <name type="scientific">Paraburkholderia unamae</name>
    <dbReference type="NCBI Taxonomy" id="219649"/>
    <lineage>
        <taxon>Bacteria</taxon>
        <taxon>Pseudomonadati</taxon>
        <taxon>Pseudomonadota</taxon>
        <taxon>Betaproteobacteria</taxon>
        <taxon>Burkholderiales</taxon>
        <taxon>Burkholderiaceae</taxon>
        <taxon>Paraburkholderia</taxon>
    </lineage>
</organism>
<dbReference type="Pfam" id="PF13489">
    <property type="entry name" value="Methyltransf_23"/>
    <property type="match status" value="1"/>
</dbReference>
<protein>
    <submittedName>
        <fullName evidence="1">Methyltransferase family protein</fullName>
    </submittedName>
</protein>
<dbReference type="EMBL" id="QEOB01000036">
    <property type="protein sequence ID" value="PVX70665.1"/>
    <property type="molecule type" value="Genomic_DNA"/>
</dbReference>
<accession>A0ABX5K805</accession>
<keyword evidence="2" id="KW-1185">Reference proteome</keyword>
<dbReference type="Gene3D" id="3.40.50.150">
    <property type="entry name" value="Vaccinia Virus protein VP39"/>
    <property type="match status" value="1"/>
</dbReference>
<comment type="caution">
    <text evidence="1">The sequence shown here is derived from an EMBL/GenBank/DDBJ whole genome shotgun (WGS) entry which is preliminary data.</text>
</comment>
<dbReference type="CDD" id="cd02440">
    <property type="entry name" value="AdoMet_MTases"/>
    <property type="match status" value="1"/>
</dbReference>
<sequence>MDLKEIDVLGPEVGAHWYYASKARAMRRFLGTPPGTRVLDVGAGSGFFSKYLLAHAGAQEAWCVDISYPADSEAREAGKPIRYLRTVEPVDANLVLLMDVLEHVDDDAGLLREYAAKVPSGGRFLITVPAFQCLWSTHDTFLGHKRRYTLGQLERTVRGAGLEIEHSAYYFGLVLPIAAALRLAERTHRPANAPKSQMHAHHPFVNRVLQSLCSTELALMRFNRIGGLTIFCVARKP</sequence>
<dbReference type="RefSeq" id="WP_116614746.1">
    <property type="nucleotide sequence ID" value="NZ_QEOB01000036.1"/>
</dbReference>
<reference evidence="1 2" key="1">
    <citation type="submission" date="2018-05" db="EMBL/GenBank/DDBJ databases">
        <title>Genomic Encyclopedia of Type Strains, Phase IV (KMG-V): Genome sequencing to study the core and pangenomes of soil and plant-associated prokaryotes.</title>
        <authorList>
            <person name="Whitman W."/>
        </authorList>
    </citation>
    <scope>NUCLEOTIDE SEQUENCE [LARGE SCALE GENOMIC DNA]</scope>
    <source>
        <strain evidence="1 2">SCZa-39</strain>
    </source>
</reference>
<dbReference type="GO" id="GO:0008168">
    <property type="term" value="F:methyltransferase activity"/>
    <property type="evidence" value="ECO:0007669"/>
    <property type="project" value="UniProtKB-KW"/>
</dbReference>
<dbReference type="InterPro" id="IPR029063">
    <property type="entry name" value="SAM-dependent_MTases_sf"/>
</dbReference>
<keyword evidence="1" id="KW-0808">Transferase</keyword>
<keyword evidence="1" id="KW-0489">Methyltransferase</keyword>